<dbReference type="KEGG" id="suam:BOO69_17505"/>
<accession>A0A1J0WL44</accession>
<organism evidence="3 4">
    <name type="scientific">Sulfitobacter alexandrii</name>
    <dbReference type="NCBI Taxonomy" id="1917485"/>
    <lineage>
        <taxon>Bacteria</taxon>
        <taxon>Pseudomonadati</taxon>
        <taxon>Pseudomonadota</taxon>
        <taxon>Alphaproteobacteria</taxon>
        <taxon>Rhodobacterales</taxon>
        <taxon>Roseobacteraceae</taxon>
        <taxon>Sulfitobacter</taxon>
    </lineage>
</organism>
<feature type="transmembrane region" description="Helical" evidence="1">
    <location>
        <begin position="12"/>
        <end position="29"/>
    </location>
</feature>
<gene>
    <name evidence="3" type="ORF">BOO69_17505</name>
</gene>
<keyword evidence="1" id="KW-1133">Transmembrane helix</keyword>
<protein>
    <submittedName>
        <fullName evidence="3">Copper oxidase</fullName>
    </submittedName>
</protein>
<dbReference type="RefSeq" id="WP_071973352.1">
    <property type="nucleotide sequence ID" value="NZ_CP018076.1"/>
</dbReference>
<dbReference type="InterPro" id="IPR025509">
    <property type="entry name" value="DUF4396"/>
</dbReference>
<feature type="transmembrane region" description="Helical" evidence="1">
    <location>
        <begin position="179"/>
        <end position="201"/>
    </location>
</feature>
<proteinExistence type="predicted"/>
<evidence type="ECO:0000259" key="2">
    <source>
        <dbReference type="Pfam" id="PF14342"/>
    </source>
</evidence>
<evidence type="ECO:0000313" key="4">
    <source>
        <dbReference type="Proteomes" id="UP000181897"/>
    </source>
</evidence>
<feature type="transmembrane region" description="Helical" evidence="1">
    <location>
        <begin position="86"/>
        <end position="107"/>
    </location>
</feature>
<dbReference type="AlphaFoldDB" id="A0A1J0WL44"/>
<dbReference type="Proteomes" id="UP000181897">
    <property type="component" value="Chromosome"/>
</dbReference>
<feature type="transmembrane region" description="Helical" evidence="1">
    <location>
        <begin position="113"/>
        <end position="133"/>
    </location>
</feature>
<name>A0A1J0WL44_9RHOB</name>
<feature type="transmembrane region" description="Helical" evidence="1">
    <location>
        <begin position="154"/>
        <end position="173"/>
    </location>
</feature>
<feature type="domain" description="DUF4396" evidence="2">
    <location>
        <begin position="76"/>
        <end position="207"/>
    </location>
</feature>
<dbReference type="Pfam" id="PF14342">
    <property type="entry name" value="DUF4396"/>
    <property type="match status" value="1"/>
</dbReference>
<evidence type="ECO:0000313" key="3">
    <source>
        <dbReference type="EMBL" id="APE45005.1"/>
    </source>
</evidence>
<keyword evidence="1" id="KW-0812">Transmembrane</keyword>
<reference evidence="3 4" key="1">
    <citation type="submission" date="2016-11" db="EMBL/GenBank/DDBJ databases">
        <title>Complete genome sequence of Sulfitobacter sp. AM1-D1, a toxic bacteria associated with marine dinoflagellate Alexandrium minutum in East China Sea.</title>
        <authorList>
            <person name="Yang Q."/>
            <person name="Zhang X."/>
            <person name="Tian X."/>
        </authorList>
    </citation>
    <scope>NUCLEOTIDE SEQUENCE [LARGE SCALE GENOMIC DNA]</scope>
    <source>
        <strain evidence="3 4">AM1-D1</strain>
    </source>
</reference>
<sequence length="221" mass="23841">METLKTVLDSPVFLIAWAALMVPSMLILWRDLRQNNAHLGSLMKVVWSLTVLYSGPVGLLIYWVSGRKEISDDADWRRGFRSVAHCYSGCGMGEIVGVMVAVGLFAAGNLSTAFVTFTLAYLAGVALTIGPLMQDGVAFRQAIHDALISETPSIAVMEIVAIGADLLLAGQATMGDVRFWSSIIVSLTLGLLAAYPVNLLLIRMGIKEGMMDPRDTEMSTS</sequence>
<dbReference type="EMBL" id="CP018076">
    <property type="protein sequence ID" value="APE45005.1"/>
    <property type="molecule type" value="Genomic_DNA"/>
</dbReference>
<evidence type="ECO:0000256" key="1">
    <source>
        <dbReference type="SAM" id="Phobius"/>
    </source>
</evidence>
<feature type="transmembrane region" description="Helical" evidence="1">
    <location>
        <begin position="45"/>
        <end position="65"/>
    </location>
</feature>
<keyword evidence="4" id="KW-1185">Reference proteome</keyword>
<keyword evidence="1" id="KW-0472">Membrane</keyword>